<gene>
    <name evidence="1" type="ordered locus">Tcur_4823</name>
</gene>
<dbReference type="STRING" id="471852.Tcur_4823"/>
<dbReference type="Gene3D" id="3.40.50.1240">
    <property type="entry name" value="Phosphoglycerate mutase-like"/>
    <property type="match status" value="1"/>
</dbReference>
<proteinExistence type="predicted"/>
<dbReference type="Pfam" id="PF00300">
    <property type="entry name" value="His_Phos_1"/>
    <property type="match status" value="1"/>
</dbReference>
<dbReference type="AlphaFoldDB" id="D1A7D5"/>
<dbReference type="EMBL" id="CP001738">
    <property type="protein sequence ID" value="ACZ00341.1"/>
    <property type="molecule type" value="Genomic_DNA"/>
</dbReference>
<reference evidence="1 2" key="1">
    <citation type="journal article" date="2011" name="Stand. Genomic Sci.">
        <title>Complete genome sequence of Thermomonospora curvata type strain (B9).</title>
        <authorList>
            <person name="Chertkov O."/>
            <person name="Sikorski J."/>
            <person name="Nolan M."/>
            <person name="Lapidus A."/>
            <person name="Lucas S."/>
            <person name="Del Rio T.G."/>
            <person name="Tice H."/>
            <person name="Cheng J.F."/>
            <person name="Goodwin L."/>
            <person name="Pitluck S."/>
            <person name="Liolios K."/>
            <person name="Ivanova N."/>
            <person name="Mavromatis K."/>
            <person name="Mikhailova N."/>
            <person name="Ovchinnikova G."/>
            <person name="Pati A."/>
            <person name="Chen A."/>
            <person name="Palaniappan K."/>
            <person name="Djao O.D."/>
            <person name="Land M."/>
            <person name="Hauser L."/>
            <person name="Chang Y.J."/>
            <person name="Jeffries C.D."/>
            <person name="Brettin T."/>
            <person name="Han C."/>
            <person name="Detter J.C."/>
            <person name="Rohde M."/>
            <person name="Goker M."/>
            <person name="Woyke T."/>
            <person name="Bristow J."/>
            <person name="Eisen J.A."/>
            <person name="Markowitz V."/>
            <person name="Hugenholtz P."/>
            <person name="Klenk H.P."/>
            <person name="Kyrpides N.C."/>
        </authorList>
    </citation>
    <scope>NUCLEOTIDE SEQUENCE [LARGE SCALE GENOMIC DNA]</scope>
    <source>
        <strain evidence="2">ATCC 19995 / DSM 43183 / JCM 3096 / KCTC 9072 / NBRC 15933 / NCIMB 10081 / Henssen B9</strain>
    </source>
</reference>
<sequence length="155" mass="16854">MPTLIVLRHAKAVDGAGMADIDRPLASRGHRDAAATGQWLRENDLVPDLVLCSTAVRTRETLEDLALPSPVEFEPGLYDNHVDIAFSLIREVDDDVDRLLVIGHNPSMHQLVYDLTGGAPESFPTCALAVIELSGPWPDTWPGGGTLLTHRTPKD</sequence>
<dbReference type="RefSeq" id="WP_012855122.1">
    <property type="nucleotide sequence ID" value="NC_013510.1"/>
</dbReference>
<accession>D1A7D5</accession>
<dbReference type="CDD" id="cd07067">
    <property type="entry name" value="HP_PGM_like"/>
    <property type="match status" value="1"/>
</dbReference>
<dbReference type="OrthoDB" id="9810154at2"/>
<dbReference type="SUPFAM" id="SSF53254">
    <property type="entry name" value="Phosphoglycerate mutase-like"/>
    <property type="match status" value="1"/>
</dbReference>
<evidence type="ECO:0000313" key="2">
    <source>
        <dbReference type="Proteomes" id="UP000001918"/>
    </source>
</evidence>
<dbReference type="HOGENOM" id="CLU_084603_2_3_11"/>
<dbReference type="KEGG" id="tcu:Tcur_4823"/>
<dbReference type="SMART" id="SM00855">
    <property type="entry name" value="PGAM"/>
    <property type="match status" value="1"/>
</dbReference>
<protein>
    <submittedName>
        <fullName evidence="1">Putative phosphohistidine phosphatase, SixA</fullName>
    </submittedName>
</protein>
<dbReference type="PANTHER" id="PTHR47623">
    <property type="entry name" value="OS09G0287300 PROTEIN"/>
    <property type="match status" value="1"/>
</dbReference>
<dbReference type="InterPro" id="IPR029033">
    <property type="entry name" value="His_PPase_superfam"/>
</dbReference>
<evidence type="ECO:0000313" key="1">
    <source>
        <dbReference type="EMBL" id="ACZ00341.1"/>
    </source>
</evidence>
<name>D1A7D5_THECD</name>
<dbReference type="eggNOG" id="COG2062">
    <property type="taxonomic scope" value="Bacteria"/>
</dbReference>
<keyword evidence="2" id="KW-1185">Reference proteome</keyword>
<organism evidence="1 2">
    <name type="scientific">Thermomonospora curvata (strain ATCC 19995 / DSM 43183 / JCM 3096 / KCTC 9072 / NBRC 15933 / NCIMB 10081 / Henssen B9)</name>
    <dbReference type="NCBI Taxonomy" id="471852"/>
    <lineage>
        <taxon>Bacteria</taxon>
        <taxon>Bacillati</taxon>
        <taxon>Actinomycetota</taxon>
        <taxon>Actinomycetes</taxon>
        <taxon>Streptosporangiales</taxon>
        <taxon>Thermomonosporaceae</taxon>
        <taxon>Thermomonospora</taxon>
    </lineage>
</organism>
<dbReference type="Proteomes" id="UP000001918">
    <property type="component" value="Chromosome"/>
</dbReference>
<dbReference type="PANTHER" id="PTHR47623:SF1">
    <property type="entry name" value="OS09G0287300 PROTEIN"/>
    <property type="match status" value="1"/>
</dbReference>
<dbReference type="InterPro" id="IPR013078">
    <property type="entry name" value="His_Pase_superF_clade-1"/>
</dbReference>